<evidence type="ECO:0000313" key="2">
    <source>
        <dbReference type="Proteomes" id="UP000283442"/>
    </source>
</evidence>
<reference evidence="1 2" key="1">
    <citation type="submission" date="2018-08" db="EMBL/GenBank/DDBJ databases">
        <title>A genome reference for cultivated species of the human gut microbiota.</title>
        <authorList>
            <person name="Zou Y."/>
            <person name="Xue W."/>
            <person name="Luo G."/>
        </authorList>
    </citation>
    <scope>NUCLEOTIDE SEQUENCE [LARGE SCALE GENOMIC DNA]</scope>
    <source>
        <strain evidence="1 2">AM25-21AC</strain>
    </source>
</reference>
<name>A0A414NZ14_9FIRM</name>
<dbReference type="RefSeq" id="WP_118175093.1">
    <property type="nucleotide sequence ID" value="NZ_JAQEAO010000011.1"/>
</dbReference>
<sequence>MGSLKKQIKRLVQKESFAYRCLLFLYRIFSQYTKFIHDNLVYCFIIKGIIRDIEQNLDANKHLSIKGGLVG</sequence>
<comment type="caution">
    <text evidence="1">The sequence shown here is derived from an EMBL/GenBank/DDBJ whole genome shotgun (WGS) entry which is preliminary data.</text>
</comment>
<accession>A0A414NZ14</accession>
<dbReference type="EMBL" id="QRHE01000002">
    <property type="protein sequence ID" value="RHF52856.1"/>
    <property type="molecule type" value="Genomic_DNA"/>
</dbReference>
<protein>
    <submittedName>
        <fullName evidence="1">Uncharacterized protein</fullName>
    </submittedName>
</protein>
<gene>
    <name evidence="1" type="ORF">DW674_02825</name>
</gene>
<dbReference type="AlphaFoldDB" id="A0A414NZ14"/>
<organism evidence="1 2">
    <name type="scientific">Mitsuokella multacida</name>
    <dbReference type="NCBI Taxonomy" id="52226"/>
    <lineage>
        <taxon>Bacteria</taxon>
        <taxon>Bacillati</taxon>
        <taxon>Bacillota</taxon>
        <taxon>Negativicutes</taxon>
        <taxon>Selenomonadales</taxon>
        <taxon>Selenomonadaceae</taxon>
        <taxon>Mitsuokella</taxon>
    </lineage>
</organism>
<dbReference type="Proteomes" id="UP000283442">
    <property type="component" value="Unassembled WGS sequence"/>
</dbReference>
<evidence type="ECO:0000313" key="1">
    <source>
        <dbReference type="EMBL" id="RHF52856.1"/>
    </source>
</evidence>
<proteinExistence type="predicted"/>